<dbReference type="Pfam" id="PF13392">
    <property type="entry name" value="HNH_3"/>
    <property type="match status" value="1"/>
</dbReference>
<dbReference type="InterPro" id="IPR036388">
    <property type="entry name" value="WH-like_DNA-bd_sf"/>
</dbReference>
<evidence type="ECO:0000313" key="2">
    <source>
        <dbReference type="EMBL" id="KKK67871.1"/>
    </source>
</evidence>
<dbReference type="SMART" id="SM00497">
    <property type="entry name" value="IENR1"/>
    <property type="match status" value="1"/>
</dbReference>
<protein>
    <recommendedName>
        <fullName evidence="1">HNH nuclease domain-containing protein</fullName>
    </recommendedName>
</protein>
<dbReference type="Gene3D" id="3.90.75.20">
    <property type="match status" value="1"/>
</dbReference>
<accession>A0A0F9A6U7</accession>
<dbReference type="InterPro" id="IPR003647">
    <property type="entry name" value="Intron_nuc_1_rpt"/>
</dbReference>
<dbReference type="InterPro" id="IPR003615">
    <property type="entry name" value="HNH_nuc"/>
</dbReference>
<dbReference type="EMBL" id="LAZR01059399">
    <property type="protein sequence ID" value="KKK67871.1"/>
    <property type="molecule type" value="Genomic_DNA"/>
</dbReference>
<evidence type="ECO:0000259" key="1">
    <source>
        <dbReference type="Pfam" id="PF13392"/>
    </source>
</evidence>
<dbReference type="Gene3D" id="1.10.10.10">
    <property type="entry name" value="Winged helix-like DNA-binding domain superfamily/Winged helix DNA-binding domain"/>
    <property type="match status" value="1"/>
</dbReference>
<feature type="domain" description="HNH nuclease" evidence="1">
    <location>
        <begin position="3"/>
        <end position="38"/>
    </location>
</feature>
<dbReference type="InterPro" id="IPR044925">
    <property type="entry name" value="His-Me_finger_sf"/>
</dbReference>
<proteinExistence type="predicted"/>
<name>A0A0F9A6U7_9ZZZZ</name>
<dbReference type="AlphaFoldDB" id="A0A0F9A6U7"/>
<sequence length="147" mass="16267">LKAFVGKCPKGLEAHHLNGIKTDNRLFNLEYVIHSENQLHAFRTGLQTPSTPNEKAVIQRSKAGQLIAVYKSQSEASRKTGVGISSISYCCSGRYKTAGNFLWEFADQAIIKDHSETAAHCGCVDTYNYLHEKYGIDIDTLMDIVAS</sequence>
<dbReference type="SUPFAM" id="SSF64496">
    <property type="entry name" value="DNA-binding domain of intron-encoded endonucleases"/>
    <property type="match status" value="1"/>
</dbReference>
<comment type="caution">
    <text evidence="2">The sequence shown here is derived from an EMBL/GenBank/DDBJ whole genome shotgun (WGS) entry which is preliminary data.</text>
</comment>
<gene>
    <name evidence="2" type="ORF">LCGC14_2949770</name>
</gene>
<dbReference type="SUPFAM" id="SSF54060">
    <property type="entry name" value="His-Me finger endonucleases"/>
    <property type="match status" value="1"/>
</dbReference>
<organism evidence="2">
    <name type="scientific">marine sediment metagenome</name>
    <dbReference type="NCBI Taxonomy" id="412755"/>
    <lineage>
        <taxon>unclassified sequences</taxon>
        <taxon>metagenomes</taxon>
        <taxon>ecological metagenomes</taxon>
    </lineage>
</organism>
<feature type="non-terminal residue" evidence="2">
    <location>
        <position position="1"/>
    </location>
</feature>
<reference evidence="2" key="1">
    <citation type="journal article" date="2015" name="Nature">
        <title>Complex archaea that bridge the gap between prokaryotes and eukaryotes.</title>
        <authorList>
            <person name="Spang A."/>
            <person name="Saw J.H."/>
            <person name="Jorgensen S.L."/>
            <person name="Zaremba-Niedzwiedzka K."/>
            <person name="Martijn J."/>
            <person name="Lind A.E."/>
            <person name="van Eijk R."/>
            <person name="Schleper C."/>
            <person name="Guy L."/>
            <person name="Ettema T.J."/>
        </authorList>
    </citation>
    <scope>NUCLEOTIDE SEQUENCE</scope>
</reference>